<dbReference type="Pfam" id="PF00535">
    <property type="entry name" value="Glycos_transf_2"/>
    <property type="match status" value="1"/>
</dbReference>
<reference evidence="3" key="1">
    <citation type="submission" date="2017-09" db="EMBL/GenBank/DDBJ databases">
        <title>Depth-based differentiation of microbial function through sediment-hosted aquifers and enrichment of novel symbionts in the deep terrestrial subsurface.</title>
        <authorList>
            <person name="Probst A.J."/>
            <person name="Ladd B."/>
            <person name="Jarett J.K."/>
            <person name="Geller-Mcgrath D.E."/>
            <person name="Sieber C.M.K."/>
            <person name="Emerson J.B."/>
            <person name="Anantharaman K."/>
            <person name="Thomas B.C."/>
            <person name="Malmstrom R."/>
            <person name="Stieglmeier M."/>
            <person name="Klingl A."/>
            <person name="Woyke T."/>
            <person name="Ryan C.M."/>
            <person name="Banfield J.F."/>
        </authorList>
    </citation>
    <scope>NUCLEOTIDE SEQUENCE [LARGE SCALE GENOMIC DNA]</scope>
</reference>
<feature type="domain" description="Glycosyltransferase 2-like" evidence="1">
    <location>
        <begin position="5"/>
        <end position="162"/>
    </location>
</feature>
<dbReference type="AlphaFoldDB" id="A0A2M7RAE8"/>
<dbReference type="CDD" id="cd04179">
    <property type="entry name" value="DPM_DPG-synthase_like"/>
    <property type="match status" value="1"/>
</dbReference>
<keyword evidence="2" id="KW-0808">Transferase</keyword>
<evidence type="ECO:0000313" key="2">
    <source>
        <dbReference type="EMBL" id="PIY93735.1"/>
    </source>
</evidence>
<dbReference type="GO" id="GO:0016740">
    <property type="term" value="F:transferase activity"/>
    <property type="evidence" value="ECO:0007669"/>
    <property type="project" value="UniProtKB-KW"/>
</dbReference>
<comment type="caution">
    <text evidence="2">The sequence shown here is derived from an EMBL/GenBank/DDBJ whole genome shotgun (WGS) entry which is preliminary data.</text>
</comment>
<organism evidence="2 3">
    <name type="scientific">Candidatus Magasanikbacteria bacterium CG_4_10_14_0_8_um_filter_32_14</name>
    <dbReference type="NCBI Taxonomy" id="1974640"/>
    <lineage>
        <taxon>Bacteria</taxon>
        <taxon>Candidatus Magasanikiibacteriota</taxon>
    </lineage>
</organism>
<dbReference type="InterPro" id="IPR029044">
    <property type="entry name" value="Nucleotide-diphossugar_trans"/>
</dbReference>
<dbReference type="PANTHER" id="PTHR10859">
    <property type="entry name" value="GLYCOSYL TRANSFERASE"/>
    <property type="match status" value="1"/>
</dbReference>
<dbReference type="GO" id="GO:0006487">
    <property type="term" value="P:protein N-linked glycosylation"/>
    <property type="evidence" value="ECO:0007669"/>
    <property type="project" value="TreeGrafter"/>
</dbReference>
<dbReference type="Proteomes" id="UP000229449">
    <property type="component" value="Unassembled WGS sequence"/>
</dbReference>
<dbReference type="Gene3D" id="3.90.550.10">
    <property type="entry name" value="Spore Coat Polysaccharide Biosynthesis Protein SpsA, Chain A"/>
    <property type="match status" value="1"/>
</dbReference>
<evidence type="ECO:0000313" key="3">
    <source>
        <dbReference type="Proteomes" id="UP000229449"/>
    </source>
</evidence>
<protein>
    <submittedName>
        <fullName evidence="2">Glycosyltransferase family 2 protein</fullName>
    </submittedName>
</protein>
<sequence>MFVAIVPVYNEEKRITEVIKSLKLYVDSVVVVDDKSVDNTIGEAEKSGVIVLKHKINLGQGAALETGQKYAREIGADYVLHFDGDGQFCVEDIAPALANLKQNKADILFGSRFLDNRTNLPFFKKHVLLPLGRFVNKLFDVVDLHDSQNGFRILNKKALDKIRITQNRMAHATEIMGLTKENNLKFVEFPVKVIYHEYGQGFSSGFKIVKDLLLGKFLK</sequence>
<proteinExistence type="predicted"/>
<dbReference type="SUPFAM" id="SSF53448">
    <property type="entry name" value="Nucleotide-diphospho-sugar transferases"/>
    <property type="match status" value="1"/>
</dbReference>
<name>A0A2M7RAE8_9BACT</name>
<dbReference type="InterPro" id="IPR001173">
    <property type="entry name" value="Glyco_trans_2-like"/>
</dbReference>
<dbReference type="EMBL" id="PFMA01000003">
    <property type="protein sequence ID" value="PIY93735.1"/>
    <property type="molecule type" value="Genomic_DNA"/>
</dbReference>
<gene>
    <name evidence="2" type="ORF">COY69_00065</name>
</gene>
<dbReference type="PANTHER" id="PTHR10859:SF91">
    <property type="entry name" value="DOLICHYL-PHOSPHATE BETA-GLUCOSYLTRANSFERASE"/>
    <property type="match status" value="1"/>
</dbReference>
<accession>A0A2M7RAE8</accession>
<evidence type="ECO:0000259" key="1">
    <source>
        <dbReference type="Pfam" id="PF00535"/>
    </source>
</evidence>